<evidence type="ECO:0000313" key="10">
    <source>
        <dbReference type="Proteomes" id="UP000031866"/>
    </source>
</evidence>
<dbReference type="RefSeq" id="WP_041899214.1">
    <property type="nucleotide sequence ID" value="NZ_CP010086.2"/>
</dbReference>
<feature type="domain" description="Multidrug resistance protein MdtA-like barrel-sandwich hybrid" evidence="7">
    <location>
        <begin position="47"/>
        <end position="121"/>
    </location>
</feature>
<keyword evidence="4 6" id="KW-1133">Transmembrane helix</keyword>
<comment type="similarity">
    <text evidence="2">Belongs to the membrane fusion protein (MFP) (TC 8.A.1) family.</text>
</comment>
<dbReference type="InterPro" id="IPR058636">
    <property type="entry name" value="Beta-barrel_YknX"/>
</dbReference>
<feature type="transmembrane region" description="Helical" evidence="6">
    <location>
        <begin position="7"/>
        <end position="29"/>
    </location>
</feature>
<dbReference type="GO" id="GO:0016020">
    <property type="term" value="C:membrane"/>
    <property type="evidence" value="ECO:0007669"/>
    <property type="project" value="UniProtKB-SubCell"/>
</dbReference>
<sequence>MKGKRKILIIGILLAIVVALGSIGFYYWYENAYYVSTEDARVNADFVSVTPQISGKLLELNVDEGDKVTKNEILARQEMNNLPDTSVEQSLVRAPIDGIIVKKQGTVGELLSTGQTLITLVDPTKLYISANIEETKLEKVKVGQPVDITIDEYDSQKFSGKVKTIGEISNSAISLLPSSTSGTFTKVVQRVPIKIELDNFDDKILPGTNAVIKIHIK</sequence>
<dbReference type="Gene3D" id="2.40.30.170">
    <property type="match status" value="1"/>
</dbReference>
<evidence type="ECO:0000256" key="4">
    <source>
        <dbReference type="ARBA" id="ARBA00022989"/>
    </source>
</evidence>
<accession>A0A0B5QSU6</accession>
<evidence type="ECO:0000259" key="8">
    <source>
        <dbReference type="Pfam" id="PF25990"/>
    </source>
</evidence>
<organism evidence="9 10">
    <name type="scientific">Clostridium beijerinckii</name>
    <name type="common">Clostridium MP</name>
    <dbReference type="NCBI Taxonomy" id="1520"/>
    <lineage>
        <taxon>Bacteria</taxon>
        <taxon>Bacillati</taxon>
        <taxon>Bacillota</taxon>
        <taxon>Clostridia</taxon>
        <taxon>Eubacteriales</taxon>
        <taxon>Clostridiaceae</taxon>
        <taxon>Clostridium</taxon>
    </lineage>
</organism>
<evidence type="ECO:0000256" key="6">
    <source>
        <dbReference type="SAM" id="Phobius"/>
    </source>
</evidence>
<dbReference type="SUPFAM" id="SSF111369">
    <property type="entry name" value="HlyD-like secretion proteins"/>
    <property type="match status" value="1"/>
</dbReference>
<dbReference type="AlphaFoldDB" id="A0A0B5QSU6"/>
<dbReference type="Proteomes" id="UP000031866">
    <property type="component" value="Chromosome"/>
</dbReference>
<dbReference type="Gene3D" id="2.40.50.100">
    <property type="match status" value="1"/>
</dbReference>
<dbReference type="InterPro" id="IPR050739">
    <property type="entry name" value="MFP"/>
</dbReference>
<feature type="domain" description="YknX-like beta-barrel" evidence="8">
    <location>
        <begin position="128"/>
        <end position="214"/>
    </location>
</feature>
<evidence type="ECO:0000259" key="7">
    <source>
        <dbReference type="Pfam" id="PF25917"/>
    </source>
</evidence>
<dbReference type="InterPro" id="IPR058625">
    <property type="entry name" value="MdtA-like_BSH"/>
</dbReference>
<evidence type="ECO:0000256" key="1">
    <source>
        <dbReference type="ARBA" id="ARBA00004167"/>
    </source>
</evidence>
<dbReference type="Pfam" id="PF25990">
    <property type="entry name" value="Beta-barrel_YknX"/>
    <property type="match status" value="1"/>
</dbReference>
<comment type="subcellular location">
    <subcellularLocation>
        <location evidence="1">Membrane</location>
        <topology evidence="1">Single-pass membrane protein</topology>
    </subcellularLocation>
</comment>
<dbReference type="EMBL" id="CP010086">
    <property type="protein sequence ID" value="AJH01143.1"/>
    <property type="molecule type" value="Genomic_DNA"/>
</dbReference>
<reference evidence="10" key="1">
    <citation type="submission" date="2014-12" db="EMBL/GenBank/DDBJ databases">
        <title>Genome sequence of Clostridium beijerinckii strain 59B.</title>
        <authorList>
            <person name="Little G.T."/>
            <person name="Minton N.P."/>
        </authorList>
    </citation>
    <scope>NUCLEOTIDE SEQUENCE [LARGE SCALE GENOMIC DNA]</scope>
    <source>
        <strain evidence="10">59B</strain>
    </source>
</reference>
<dbReference type="GO" id="GO:0055085">
    <property type="term" value="P:transmembrane transport"/>
    <property type="evidence" value="ECO:0007669"/>
    <property type="project" value="InterPro"/>
</dbReference>
<name>A0A0B5QSU6_CLOBE</name>
<dbReference type="OrthoDB" id="9811754at2"/>
<proteinExistence type="inferred from homology"/>
<evidence type="ECO:0000256" key="3">
    <source>
        <dbReference type="ARBA" id="ARBA00022692"/>
    </source>
</evidence>
<dbReference type="PANTHER" id="PTHR30386:SF26">
    <property type="entry name" value="TRANSPORT PROTEIN COMB"/>
    <property type="match status" value="1"/>
</dbReference>
<protein>
    <submittedName>
        <fullName evidence="9">Hemolysin D</fullName>
    </submittedName>
</protein>
<evidence type="ECO:0000313" key="9">
    <source>
        <dbReference type="EMBL" id="AJH01143.1"/>
    </source>
</evidence>
<gene>
    <name evidence="9" type="ORF">LF65_04611</name>
</gene>
<dbReference type="STRING" id="1520.LF65_04611"/>
<keyword evidence="5 6" id="KW-0472">Membrane</keyword>
<dbReference type="KEGG" id="cbei:LF65_04611"/>
<evidence type="ECO:0000256" key="2">
    <source>
        <dbReference type="ARBA" id="ARBA00009477"/>
    </source>
</evidence>
<evidence type="ECO:0000256" key="5">
    <source>
        <dbReference type="ARBA" id="ARBA00023136"/>
    </source>
</evidence>
<dbReference type="PANTHER" id="PTHR30386">
    <property type="entry name" value="MEMBRANE FUSION SUBUNIT OF EMRAB-TOLC MULTIDRUG EFFLUX PUMP"/>
    <property type="match status" value="1"/>
</dbReference>
<dbReference type="Pfam" id="PF25917">
    <property type="entry name" value="BSH_RND"/>
    <property type="match status" value="1"/>
</dbReference>
<keyword evidence="3 6" id="KW-0812">Transmembrane</keyword>